<dbReference type="EMBL" id="BOPH01000129">
    <property type="protein sequence ID" value="GIJ74132.1"/>
    <property type="molecule type" value="Genomic_DNA"/>
</dbReference>
<organism evidence="1 2">
    <name type="scientific">Virgisporangium ochraceum</name>
    <dbReference type="NCBI Taxonomy" id="65505"/>
    <lineage>
        <taxon>Bacteria</taxon>
        <taxon>Bacillati</taxon>
        <taxon>Actinomycetota</taxon>
        <taxon>Actinomycetes</taxon>
        <taxon>Micromonosporales</taxon>
        <taxon>Micromonosporaceae</taxon>
        <taxon>Virgisporangium</taxon>
    </lineage>
</organism>
<dbReference type="Proteomes" id="UP000635606">
    <property type="component" value="Unassembled WGS sequence"/>
</dbReference>
<evidence type="ECO:0000313" key="1">
    <source>
        <dbReference type="EMBL" id="GIJ74132.1"/>
    </source>
</evidence>
<dbReference type="AlphaFoldDB" id="A0A8J4A1M4"/>
<dbReference type="SUPFAM" id="SSF46955">
    <property type="entry name" value="Putative DNA-binding domain"/>
    <property type="match status" value="1"/>
</dbReference>
<accession>A0A8J4A1M4</accession>
<keyword evidence="2" id="KW-1185">Reference proteome</keyword>
<dbReference type="InterPro" id="IPR009061">
    <property type="entry name" value="DNA-bd_dom_put_sf"/>
</dbReference>
<dbReference type="RefSeq" id="WP_239160943.1">
    <property type="nucleotide sequence ID" value="NZ_BOPH01000129.1"/>
</dbReference>
<protein>
    <recommendedName>
        <fullName evidence="3">MerR family transcriptional regulator</fullName>
    </recommendedName>
</protein>
<evidence type="ECO:0008006" key="3">
    <source>
        <dbReference type="Google" id="ProtNLM"/>
    </source>
</evidence>
<evidence type="ECO:0000313" key="2">
    <source>
        <dbReference type="Proteomes" id="UP000635606"/>
    </source>
</evidence>
<sequence length="67" mass="7289">MFVAQDPAVRHAALRRHRDALAQRIAQAQASLALIEQALDCSHEDIAQCPHFRAGLAERARTTAGDA</sequence>
<proteinExistence type="predicted"/>
<reference evidence="1" key="1">
    <citation type="submission" date="2021-01" db="EMBL/GenBank/DDBJ databases">
        <title>Whole genome shotgun sequence of Virgisporangium ochraceum NBRC 16418.</title>
        <authorList>
            <person name="Komaki H."/>
            <person name="Tamura T."/>
        </authorList>
    </citation>
    <scope>NUCLEOTIDE SEQUENCE</scope>
    <source>
        <strain evidence="1">NBRC 16418</strain>
    </source>
</reference>
<name>A0A8J4A1M4_9ACTN</name>
<comment type="caution">
    <text evidence="1">The sequence shown here is derived from an EMBL/GenBank/DDBJ whole genome shotgun (WGS) entry which is preliminary data.</text>
</comment>
<gene>
    <name evidence="1" type="ORF">Voc01_090490</name>
</gene>